<dbReference type="InterPro" id="IPR013783">
    <property type="entry name" value="Ig-like_fold"/>
</dbReference>
<evidence type="ECO:0000256" key="5">
    <source>
        <dbReference type="ARBA" id="ARBA00022737"/>
    </source>
</evidence>
<evidence type="ECO:0000256" key="9">
    <source>
        <dbReference type="ARBA" id="ARBA00023319"/>
    </source>
</evidence>
<evidence type="ECO:0000256" key="2">
    <source>
        <dbReference type="ARBA" id="ARBA00017514"/>
    </source>
</evidence>
<dbReference type="SMART" id="SM00408">
    <property type="entry name" value="IGc2"/>
    <property type="match status" value="2"/>
</dbReference>
<dbReference type="PANTHER" id="PTHR44974:SF1">
    <property type="entry name" value="V-SET AND IMMUNOGLOBULIN DOMAIN-CONTAINING PROTEIN 1"/>
    <property type="match status" value="1"/>
</dbReference>
<evidence type="ECO:0000259" key="11">
    <source>
        <dbReference type="PROSITE" id="PS50835"/>
    </source>
</evidence>
<keyword evidence="4" id="KW-0732">Signal</keyword>
<dbReference type="Proteomes" id="UP000694569">
    <property type="component" value="Unplaced"/>
</dbReference>
<evidence type="ECO:0000256" key="7">
    <source>
        <dbReference type="ARBA" id="ARBA00023136"/>
    </source>
</evidence>
<evidence type="ECO:0000313" key="12">
    <source>
        <dbReference type="Ensembl" id="ENSLLEP00000041604.1"/>
    </source>
</evidence>
<dbReference type="Pfam" id="PF13927">
    <property type="entry name" value="Ig_3"/>
    <property type="match status" value="1"/>
</dbReference>
<evidence type="ECO:0000256" key="3">
    <source>
        <dbReference type="ARBA" id="ARBA00022692"/>
    </source>
</evidence>
<evidence type="ECO:0000256" key="4">
    <source>
        <dbReference type="ARBA" id="ARBA00022729"/>
    </source>
</evidence>
<dbReference type="PANTHER" id="PTHR44974">
    <property type="entry name" value="V-SET AND IMMUNOGLOBULIN DOMAIN-CONTAINING PROTEIN 1"/>
    <property type="match status" value="1"/>
</dbReference>
<comment type="subcellular location">
    <subcellularLocation>
        <location evidence="1">Membrane</location>
        <topology evidence="1">Single-pass type I membrane protein</topology>
    </subcellularLocation>
</comment>
<accession>A0A8C5WIU8</accession>
<dbReference type="InterPro" id="IPR029861">
    <property type="entry name" value="VSIG1"/>
</dbReference>
<dbReference type="SUPFAM" id="SSF48726">
    <property type="entry name" value="Immunoglobulin"/>
    <property type="match status" value="2"/>
</dbReference>
<dbReference type="InterPro" id="IPR036179">
    <property type="entry name" value="Ig-like_dom_sf"/>
</dbReference>
<dbReference type="Pfam" id="PF07686">
    <property type="entry name" value="V-set"/>
    <property type="match status" value="1"/>
</dbReference>
<feature type="domain" description="Ig-like" evidence="11">
    <location>
        <begin position="58"/>
        <end position="165"/>
    </location>
</feature>
<dbReference type="GO" id="GO:0030277">
    <property type="term" value="P:maintenance of gastrointestinal epithelium"/>
    <property type="evidence" value="ECO:0007669"/>
    <property type="project" value="InterPro"/>
</dbReference>
<dbReference type="OrthoDB" id="190835at2759"/>
<evidence type="ECO:0000256" key="1">
    <source>
        <dbReference type="ARBA" id="ARBA00004479"/>
    </source>
</evidence>
<keyword evidence="13" id="KW-1185">Reference proteome</keyword>
<dbReference type="GeneTree" id="ENSGT00940000160507"/>
<dbReference type="InterPro" id="IPR007110">
    <property type="entry name" value="Ig-like_dom"/>
</dbReference>
<reference evidence="12" key="1">
    <citation type="submission" date="2025-08" db="UniProtKB">
        <authorList>
            <consortium name="Ensembl"/>
        </authorList>
    </citation>
    <scope>IDENTIFICATION</scope>
</reference>
<dbReference type="PROSITE" id="PS50835">
    <property type="entry name" value="IG_LIKE"/>
    <property type="match status" value="2"/>
</dbReference>
<sequence length="350" mass="38361">MLFLSHYCSFFRSSFHSFSLALSFALFSLSRYCFLSLFLSLLLGLSLFFLFHCSVCLSQVTMPVRAVNATVGQNVTLQCTYSPAESITDNLVIQWSVVEATSQHTNYVSTVYYFQNGKPHSSGRFVNRVIGTNTPGNASITIFNLEPQDTGTYTCEVMNSPSPLSNGIVHLTVQVAPSTPHCTMRGAMETGHYLSLYCLSEVGMPLPTYTWNRVVNGELKPIPAQINQQSAILIIGNMSKFDDGYYRCTASNNLGNASCELDLHTGGGIIGAVLVAAIIFAIVWFLIVKKKSKKQTPAKEVKTLRMTVPGETHEPARENLVSSEPTETIEFHDHAGNVAAANGEMENPSM</sequence>
<protein>
    <recommendedName>
        <fullName evidence="2">V-set and immunoglobulin domain-containing protein 1</fullName>
    </recommendedName>
</protein>
<evidence type="ECO:0000313" key="13">
    <source>
        <dbReference type="Proteomes" id="UP000694569"/>
    </source>
</evidence>
<keyword evidence="3 10" id="KW-0812">Transmembrane</keyword>
<keyword evidence="5" id="KW-0677">Repeat</keyword>
<dbReference type="SMART" id="SM00406">
    <property type="entry name" value="IGv"/>
    <property type="match status" value="1"/>
</dbReference>
<reference evidence="12" key="2">
    <citation type="submission" date="2025-09" db="UniProtKB">
        <authorList>
            <consortium name="Ensembl"/>
        </authorList>
    </citation>
    <scope>IDENTIFICATION</scope>
</reference>
<dbReference type="SMART" id="SM00409">
    <property type="entry name" value="IG"/>
    <property type="match status" value="2"/>
</dbReference>
<evidence type="ECO:0000256" key="8">
    <source>
        <dbReference type="ARBA" id="ARBA00023157"/>
    </source>
</evidence>
<keyword evidence="9" id="KW-0393">Immunoglobulin domain</keyword>
<evidence type="ECO:0000256" key="10">
    <source>
        <dbReference type="SAM" id="Phobius"/>
    </source>
</evidence>
<dbReference type="GO" id="GO:0003382">
    <property type="term" value="P:epithelial cell morphogenesis"/>
    <property type="evidence" value="ECO:0007669"/>
    <property type="project" value="InterPro"/>
</dbReference>
<dbReference type="InterPro" id="IPR003599">
    <property type="entry name" value="Ig_sub"/>
</dbReference>
<feature type="domain" description="Ig-like" evidence="11">
    <location>
        <begin position="177"/>
        <end position="264"/>
    </location>
</feature>
<feature type="transmembrane region" description="Helical" evidence="10">
    <location>
        <begin position="20"/>
        <end position="51"/>
    </location>
</feature>
<feature type="transmembrane region" description="Helical" evidence="10">
    <location>
        <begin position="266"/>
        <end position="287"/>
    </location>
</feature>
<organism evidence="12 13">
    <name type="scientific">Leptobrachium leishanense</name>
    <name type="common">Leishan spiny toad</name>
    <dbReference type="NCBI Taxonomy" id="445787"/>
    <lineage>
        <taxon>Eukaryota</taxon>
        <taxon>Metazoa</taxon>
        <taxon>Chordata</taxon>
        <taxon>Craniata</taxon>
        <taxon>Vertebrata</taxon>
        <taxon>Euteleostomi</taxon>
        <taxon>Amphibia</taxon>
        <taxon>Batrachia</taxon>
        <taxon>Anura</taxon>
        <taxon>Pelobatoidea</taxon>
        <taxon>Megophryidae</taxon>
        <taxon>Leptobrachium</taxon>
    </lineage>
</organism>
<dbReference type="GO" id="GO:0016323">
    <property type="term" value="C:basolateral plasma membrane"/>
    <property type="evidence" value="ECO:0007669"/>
    <property type="project" value="TreeGrafter"/>
</dbReference>
<proteinExistence type="predicted"/>
<name>A0A8C5WIU8_9ANUR</name>
<keyword evidence="8" id="KW-1015">Disulfide bond</keyword>
<dbReference type="Ensembl" id="ENSLLET00000043270.1">
    <property type="protein sequence ID" value="ENSLLEP00000041604.1"/>
    <property type="gene ID" value="ENSLLEG00000026397.1"/>
</dbReference>
<dbReference type="Gene3D" id="2.60.40.10">
    <property type="entry name" value="Immunoglobulins"/>
    <property type="match status" value="2"/>
</dbReference>
<keyword evidence="7 10" id="KW-0472">Membrane</keyword>
<keyword evidence="6 10" id="KW-1133">Transmembrane helix</keyword>
<dbReference type="InterPro" id="IPR003598">
    <property type="entry name" value="Ig_sub2"/>
</dbReference>
<dbReference type="InterPro" id="IPR013106">
    <property type="entry name" value="Ig_V-set"/>
</dbReference>
<dbReference type="AlphaFoldDB" id="A0A8C5WIU8"/>
<evidence type="ECO:0000256" key="6">
    <source>
        <dbReference type="ARBA" id="ARBA00022989"/>
    </source>
</evidence>